<name>U6KWQ0_EIMTE</name>
<dbReference type="Pfam" id="PF05199">
    <property type="entry name" value="GMC_oxred_C"/>
    <property type="match status" value="1"/>
</dbReference>
<evidence type="ECO:0000256" key="3">
    <source>
        <dbReference type="ARBA" id="ARBA00022630"/>
    </source>
</evidence>
<dbReference type="SUPFAM" id="SSF51905">
    <property type="entry name" value="FAD/NAD(P)-binding domain"/>
    <property type="match status" value="1"/>
</dbReference>
<evidence type="ECO:0000259" key="5">
    <source>
        <dbReference type="PROSITE" id="PS00624"/>
    </source>
</evidence>
<organism evidence="6 7">
    <name type="scientific">Eimeria tenella</name>
    <name type="common">Coccidian parasite</name>
    <dbReference type="NCBI Taxonomy" id="5802"/>
    <lineage>
        <taxon>Eukaryota</taxon>
        <taxon>Sar</taxon>
        <taxon>Alveolata</taxon>
        <taxon>Apicomplexa</taxon>
        <taxon>Conoidasida</taxon>
        <taxon>Coccidia</taxon>
        <taxon>Eucoccidiorida</taxon>
        <taxon>Eimeriorina</taxon>
        <taxon>Eimeriidae</taxon>
        <taxon>Eimeria</taxon>
    </lineage>
</organism>
<dbReference type="VEuPathDB" id="ToxoDB:ETH2_1416000"/>
<dbReference type="RefSeq" id="XP_013233307.1">
    <property type="nucleotide sequence ID" value="XM_013377853.1"/>
</dbReference>
<dbReference type="GO" id="GO:0050660">
    <property type="term" value="F:flavin adenine dinucleotide binding"/>
    <property type="evidence" value="ECO:0007669"/>
    <property type="project" value="InterPro"/>
</dbReference>
<dbReference type="AlphaFoldDB" id="U6KWQ0"/>
<evidence type="ECO:0000313" key="6">
    <source>
        <dbReference type="EMBL" id="CDJ42557.1"/>
    </source>
</evidence>
<accession>U6KWQ0</accession>
<dbReference type="Proteomes" id="UP000030747">
    <property type="component" value="Unassembled WGS sequence"/>
</dbReference>
<reference evidence="6" key="2">
    <citation type="submission" date="2013-10" db="EMBL/GenBank/DDBJ databases">
        <authorList>
            <person name="Aslett M."/>
        </authorList>
    </citation>
    <scope>NUCLEOTIDE SEQUENCE [LARGE SCALE GENOMIC DNA]</scope>
    <source>
        <strain evidence="6">Houghton</strain>
    </source>
</reference>
<dbReference type="SUPFAM" id="SSF54373">
    <property type="entry name" value="FAD-linked reductases, C-terminal domain"/>
    <property type="match status" value="1"/>
</dbReference>
<dbReference type="InterPro" id="IPR012132">
    <property type="entry name" value="GMC_OxRdtase"/>
</dbReference>
<keyword evidence="7" id="KW-1185">Reference proteome</keyword>
<dbReference type="InterPro" id="IPR000172">
    <property type="entry name" value="GMC_OxRdtase_N"/>
</dbReference>
<keyword evidence="4" id="KW-0274">FAD</keyword>
<evidence type="ECO:0000313" key="7">
    <source>
        <dbReference type="Proteomes" id="UP000030747"/>
    </source>
</evidence>
<dbReference type="OMA" id="ISETANW"/>
<dbReference type="GeneID" id="25255738"/>
<feature type="domain" description="Glucose-methanol-choline oxidoreductase N-terminal" evidence="5">
    <location>
        <begin position="187"/>
        <end position="201"/>
    </location>
</feature>
<evidence type="ECO:0000256" key="4">
    <source>
        <dbReference type="ARBA" id="ARBA00022827"/>
    </source>
</evidence>
<evidence type="ECO:0000256" key="2">
    <source>
        <dbReference type="ARBA" id="ARBA00010790"/>
    </source>
</evidence>
<dbReference type="VEuPathDB" id="ToxoDB:ETH_00033360"/>
<protein>
    <submittedName>
        <fullName evidence="6">Oxidoreductase, putative</fullName>
    </submittedName>
</protein>
<dbReference type="OrthoDB" id="269227at2759"/>
<dbReference type="Gene3D" id="3.30.410.40">
    <property type="match status" value="1"/>
</dbReference>
<dbReference type="EMBL" id="HG675723">
    <property type="protein sequence ID" value="CDJ42557.1"/>
    <property type="molecule type" value="Genomic_DNA"/>
</dbReference>
<dbReference type="PANTHER" id="PTHR11552">
    <property type="entry name" value="GLUCOSE-METHANOL-CHOLINE GMC OXIDOREDUCTASE"/>
    <property type="match status" value="1"/>
</dbReference>
<sequence>MRVNSALVLSQAYDYVAWKLARAMPVLPPFGLAYKEALTATGYKNYGDGDYPEPSLYVQPGYQWVGYSLFDAGNNFQRNASDALLERLPNLVVKTRHTARSITFIDTDHGKTANCVVYRPTKYQDIRPIGDLWSLFPSSAADWAPWIGTFLEPTSVLVNAGVNDPTKKLRRVCLSNPGSGRIVVSGGAVNTPLLLYRSGIGPALQLKLLKVPQVLDSPAVGSAFSDRVFLSIPGFLKHYSDSIPLINPSKSLRRLQANEDTGSKKVNRLQLLSRPAFEPILTQEELEKAITPEVREAINRLMNQEVPVEIITVDEDDSAVSNRFEPPVILPDFLLFPGVLQYLSPALQPRVCQFMGLKYTGPRCKSNGINERNLGCSLVTMEELSGDRLAEGFIYASRYMFPTAFRKDPILDAVTEIIQSCSNYRSPFGIIFLKPLCVLAQPIVKCLRKAVAPFYFTSEPKSRGSIRLKPTGEVVVDPQYLVDEQDLFDAIRGTATLVEQLNGDSYRGIIQEKGPQSCPLAILNGLLDILLTLASTTSPFLTHSSNFAEIQRYLQDLIPPESRRLRRLMVVNEGYRMKPAVYEDEEGNEYEDYSAFVENDVDEAKIERLGIKRRLEAVGFDFDSYRAHVERTDESAKDPSLHLGTLGRRLDAEIEQILGPEKMDQLKKLADSIKSEQALRASKEDPVLKESIEDCRKPCTKEAIQNHTCAKSDVCCTAYGNTKCIRLPGQPAFAEQQNKEPYTSADAADSGGAVKKEEFLAPFFGLNTVSVAHADDEQWAATYPPRLPSVQNPKALAKFALTYMTSIGHTYGSAPMGRVVDDKFQVKGVNGLSIVDASVLPQLTRMNPVFTIMALGRYAGEMMLGEQ</sequence>
<dbReference type="GO" id="GO:0016614">
    <property type="term" value="F:oxidoreductase activity, acting on CH-OH group of donors"/>
    <property type="evidence" value="ECO:0007669"/>
    <property type="project" value="InterPro"/>
</dbReference>
<dbReference type="InterPro" id="IPR007867">
    <property type="entry name" value="GMC_OxRtase_C"/>
</dbReference>
<evidence type="ECO:0000256" key="1">
    <source>
        <dbReference type="ARBA" id="ARBA00001974"/>
    </source>
</evidence>
<reference evidence="6" key="1">
    <citation type="submission" date="2013-10" db="EMBL/GenBank/DDBJ databases">
        <title>Genomic analysis of the causative agents of coccidiosis in chickens.</title>
        <authorList>
            <person name="Reid A.J."/>
            <person name="Blake D."/>
            <person name="Billington K."/>
            <person name="Browne H."/>
            <person name="Dunn M."/>
            <person name="Hung S."/>
            <person name="Kawahara F."/>
            <person name="Miranda-Saavedra D."/>
            <person name="Mourier T."/>
            <person name="Nagra H."/>
            <person name="Otto T.D."/>
            <person name="Rawlings N."/>
            <person name="Sanchez A."/>
            <person name="Sanders M."/>
            <person name="Subramaniam C."/>
            <person name="Tay Y."/>
            <person name="Dear P."/>
            <person name="Doerig C."/>
            <person name="Gruber A."/>
            <person name="Parkinson J."/>
            <person name="Shirley M."/>
            <person name="Wan K.L."/>
            <person name="Berriman M."/>
            <person name="Tomley F."/>
            <person name="Pain A."/>
        </authorList>
    </citation>
    <scope>NUCLEOTIDE SEQUENCE [LARGE SCALE GENOMIC DNA]</scope>
    <source>
        <strain evidence="6">Houghton</strain>
    </source>
</reference>
<dbReference type="PANTHER" id="PTHR11552:SF147">
    <property type="entry name" value="CHOLINE DEHYDROGENASE, MITOCHONDRIAL"/>
    <property type="match status" value="1"/>
</dbReference>
<gene>
    <name evidence="6" type="ORF">ETH_00033360</name>
</gene>
<comment type="cofactor">
    <cofactor evidence="1">
        <name>FAD</name>
        <dbReference type="ChEBI" id="CHEBI:57692"/>
    </cofactor>
</comment>
<proteinExistence type="inferred from homology"/>
<comment type="similarity">
    <text evidence="2">Belongs to the GMC oxidoreductase family.</text>
</comment>
<dbReference type="InterPro" id="IPR036188">
    <property type="entry name" value="FAD/NAD-bd_sf"/>
</dbReference>
<dbReference type="Gene3D" id="3.50.50.60">
    <property type="entry name" value="FAD/NAD(P)-binding domain"/>
    <property type="match status" value="2"/>
</dbReference>
<dbReference type="PROSITE" id="PS00624">
    <property type="entry name" value="GMC_OXRED_2"/>
    <property type="match status" value="1"/>
</dbReference>
<keyword evidence="3" id="KW-0285">Flavoprotein</keyword>